<evidence type="ECO:0008006" key="5">
    <source>
        <dbReference type="Google" id="ProtNLM"/>
    </source>
</evidence>
<dbReference type="AlphaFoldDB" id="A0A6T8KYZ8"/>
<evidence type="ECO:0000313" key="4">
    <source>
        <dbReference type="EMBL" id="CAD8948904.1"/>
    </source>
</evidence>
<dbReference type="EMBL" id="HBFX01005597">
    <property type="protein sequence ID" value="CAD8948904.1"/>
    <property type="molecule type" value="Transcribed_RNA"/>
</dbReference>
<dbReference type="InterPro" id="IPR007157">
    <property type="entry name" value="PspA_VIPP1"/>
</dbReference>
<evidence type="ECO:0000256" key="1">
    <source>
        <dbReference type="ARBA" id="ARBA00043985"/>
    </source>
</evidence>
<evidence type="ECO:0000256" key="2">
    <source>
        <dbReference type="SAM" id="Coils"/>
    </source>
</evidence>
<organism evidence="4">
    <name type="scientific">Hemiselmis andersenii</name>
    <name type="common">Cryptophyte alga</name>
    <dbReference type="NCBI Taxonomy" id="464988"/>
    <lineage>
        <taxon>Eukaryota</taxon>
        <taxon>Cryptophyceae</taxon>
        <taxon>Cryptomonadales</taxon>
        <taxon>Hemiselmidaceae</taxon>
        <taxon>Hemiselmis</taxon>
    </lineage>
</organism>
<feature type="signal peptide" evidence="3">
    <location>
        <begin position="1"/>
        <end position="19"/>
    </location>
</feature>
<reference evidence="4" key="1">
    <citation type="submission" date="2021-01" db="EMBL/GenBank/DDBJ databases">
        <authorList>
            <person name="Corre E."/>
            <person name="Pelletier E."/>
            <person name="Niang G."/>
            <person name="Scheremetjew M."/>
            <person name="Finn R."/>
            <person name="Kale V."/>
            <person name="Holt S."/>
            <person name="Cochrane G."/>
            <person name="Meng A."/>
            <person name="Brown T."/>
            <person name="Cohen L."/>
        </authorList>
    </citation>
    <scope>NUCLEOTIDE SEQUENCE</scope>
    <source>
        <strain evidence="4">CCMP644</strain>
    </source>
</reference>
<dbReference type="PANTHER" id="PTHR31088:SF6">
    <property type="entry name" value="PHAGE SHOCK PROTEIN A"/>
    <property type="match status" value="1"/>
</dbReference>
<sequence length="314" mass="34096">MPSSKAAIALLSLAGAAEAFSPSASPFLPSAARPALAASSAFTPALRISSSPSTGMRRGGVAPVQMNLGERFVRLVKANVNEILTKGEDPEKMLNQIVEDMQKELIEFRQTYAEVAAGQKRMQKQQQQAEGLAEEWLKRAKLALEKGDEEAARAALERKNQQEEVSNGLKSQIAAQEKSVESLFQNMKTLEAKISEAKSKKEQLKARAQTAKVSTKVNDMLSRTSKSGAMQAFEAMEDKVDKLEAEAEVSLELSGSDASLEDRFKKLEAGSKVEDELSALKGMIGGSDKPKILEADVKKDPKVEAELKNLKDLM</sequence>
<evidence type="ECO:0000256" key="3">
    <source>
        <dbReference type="SAM" id="SignalP"/>
    </source>
</evidence>
<feature type="coiled-coil region" evidence="2">
    <location>
        <begin position="115"/>
        <end position="253"/>
    </location>
</feature>
<keyword evidence="2" id="KW-0175">Coiled coil</keyword>
<gene>
    <name evidence="4" type="ORF">HAND00432_LOCUS3422</name>
</gene>
<feature type="chain" id="PRO_5030159805" description="PspA/IM30 family protein" evidence="3">
    <location>
        <begin position="20"/>
        <end position="314"/>
    </location>
</feature>
<proteinExistence type="inferred from homology"/>
<accession>A0A6T8KYZ8</accession>
<keyword evidence="3" id="KW-0732">Signal</keyword>
<name>A0A6T8KYZ8_HEMAN</name>
<dbReference type="PANTHER" id="PTHR31088">
    <property type="entry name" value="MEMBRANE-ASSOCIATED PROTEIN VIPP1, CHLOROPLASTIC"/>
    <property type="match status" value="1"/>
</dbReference>
<dbReference type="Pfam" id="PF04012">
    <property type="entry name" value="PspA_IM30"/>
    <property type="match status" value="1"/>
</dbReference>
<comment type="similarity">
    <text evidence="1">Belongs to the PspA/Vipp/IM30 family.</text>
</comment>
<protein>
    <recommendedName>
        <fullName evidence="5">PspA/IM30 family protein</fullName>
    </recommendedName>
</protein>